<evidence type="ECO:0000313" key="2">
    <source>
        <dbReference type="EMBL" id="UZK58740.1"/>
    </source>
</evidence>
<feature type="region of interest" description="Disordered" evidence="1">
    <location>
        <begin position="456"/>
        <end position="475"/>
    </location>
</feature>
<dbReference type="Gene3D" id="1.10.10.10">
    <property type="entry name" value="Winged helix-like DNA-binding domain superfamily/Winged helix DNA-binding domain"/>
    <property type="match status" value="1"/>
</dbReference>
<dbReference type="EMBL" id="CP098740">
    <property type="protein sequence ID" value="UZK58740.1"/>
    <property type="molecule type" value="Genomic_DNA"/>
</dbReference>
<keyword evidence="3" id="KW-1185">Reference proteome</keyword>
<dbReference type="Proteomes" id="UP001164963">
    <property type="component" value="Chromosome"/>
</dbReference>
<dbReference type="RefSeq" id="WP_265547507.1">
    <property type="nucleotide sequence ID" value="NZ_CP098740.1"/>
</dbReference>
<gene>
    <name evidence="2" type="ORF">NEH16_32685</name>
</gene>
<organism evidence="2 3">
    <name type="scientific">Streptomyces drozdowiczii</name>
    <dbReference type="NCBI Taxonomy" id="202862"/>
    <lineage>
        <taxon>Bacteria</taxon>
        <taxon>Bacillati</taxon>
        <taxon>Actinomycetota</taxon>
        <taxon>Actinomycetes</taxon>
        <taxon>Kitasatosporales</taxon>
        <taxon>Streptomycetaceae</taxon>
        <taxon>Streptomyces</taxon>
    </lineage>
</organism>
<dbReference type="InterPro" id="IPR036388">
    <property type="entry name" value="WH-like_DNA-bd_sf"/>
</dbReference>
<name>A0ABY6Q297_9ACTN</name>
<reference evidence="2" key="1">
    <citation type="journal article" date="2022" name="Front. Microbiol.">
        <title>Mirubactin C rescues the lethal effect of cell wall biosynthesis mutations in Bacillus subtilis.</title>
        <authorList>
            <person name="Kepplinger B."/>
            <person name="Wen X."/>
            <person name="Tyler A.R."/>
            <person name="Kim B.Y."/>
            <person name="Brown J."/>
            <person name="Banks P."/>
            <person name="Dashti Y."/>
            <person name="Mackenzie E.S."/>
            <person name="Wills C."/>
            <person name="Kawai Y."/>
            <person name="Waldron K.J."/>
            <person name="Allenby N.E.E."/>
            <person name="Wu L.J."/>
            <person name="Hall M.J."/>
            <person name="Errington J."/>
        </authorList>
    </citation>
    <scope>NUCLEOTIDE SEQUENCE</scope>
    <source>
        <strain evidence="2">MDA8-470</strain>
    </source>
</reference>
<sequence length="475" mass="49817">MRESYGEIEAAVRLRVPVAAWRWAAASGLVPPADIGPGVWSRTVVEAADAEAVRAALRLLDAWGAADRLTRALREPLVWRPGVTASAVGHLVRAGLLVGLGGDRDTPDVHGDQLDALARRRDLPALLDRHMPLGAGQAARRLGVRRTDFDAVVRLGWVEPVSTVDVDYGKSRGGAVAVPLYRALDVALLPVVHPEVDWRAVRAARPGTRSLLTGQAPTAPGGAWLPLAEVARICGVRRAAVVNWRRRHADFPAPAAGTDPHPEFDRAAVVAWLLDHDKIAVPLGPDPAPLAVLGAGRAECSIRFYDAVLDLAHDAAGEDRVTAWCTEADAEALAELTAGECGATVRRLAVPGAAPLAVTGEVRVLSRYRSGEGAGLRLTLAWPAGLRGTAAPVGGGLVRHGAPLAAPGDACWCTRHDCGGLVPASGCTEHGTAAAPAMEWHPGGGIRCADLARRRPGSAGRPCAPSPSQARRRLR</sequence>
<proteinExistence type="predicted"/>
<evidence type="ECO:0000313" key="3">
    <source>
        <dbReference type="Proteomes" id="UP001164963"/>
    </source>
</evidence>
<evidence type="ECO:0000256" key="1">
    <source>
        <dbReference type="SAM" id="MobiDB-lite"/>
    </source>
</evidence>
<protein>
    <submittedName>
        <fullName evidence="2">Uncharacterized protein</fullName>
    </submittedName>
</protein>
<accession>A0ABY6Q297</accession>